<evidence type="ECO:0000259" key="5">
    <source>
        <dbReference type="Pfam" id="PF04542"/>
    </source>
</evidence>
<evidence type="ECO:0000313" key="8">
    <source>
        <dbReference type="Proteomes" id="UP000479293"/>
    </source>
</evidence>
<name>A0A7C9FP69_9BACT</name>
<dbReference type="InterPro" id="IPR013325">
    <property type="entry name" value="RNA_pol_sigma_r2"/>
</dbReference>
<keyword evidence="4" id="KW-0804">Transcription</keyword>
<dbReference type="Gene3D" id="1.10.10.10">
    <property type="entry name" value="Winged helix-like DNA-binding domain superfamily/Winged helix DNA-binding domain"/>
    <property type="match status" value="1"/>
</dbReference>
<reference evidence="7 8" key="1">
    <citation type="submission" date="2019-10" db="EMBL/GenBank/DDBJ databases">
        <title>Draft Genome Sequence of Cytophagaceae sp. SJW1-29.</title>
        <authorList>
            <person name="Choi A."/>
        </authorList>
    </citation>
    <scope>NUCLEOTIDE SEQUENCE [LARGE SCALE GENOMIC DNA]</scope>
    <source>
        <strain evidence="7 8">SJW1-29</strain>
    </source>
</reference>
<dbReference type="InterPro" id="IPR013249">
    <property type="entry name" value="RNA_pol_sigma70_r4_t2"/>
</dbReference>
<sequence>MKEIVRQCQRENPFAQKRLYDHYAHRLYRLCCRYVPNPLETEEVLMNGFLKIFRAIVDFEYRSPDELEVWLKRIVVNEALMHLRKTKSEKWLFAELDSSETTAAVSQASNAEGDLHAEGIHELILCLPDGYRTVFCLHALEGYTHQEIGTLLNISENTSKSQLSKARVALQKLLVKNGYSYER</sequence>
<dbReference type="InterPro" id="IPR007627">
    <property type="entry name" value="RNA_pol_sigma70_r2"/>
</dbReference>
<comment type="similarity">
    <text evidence="1">Belongs to the sigma-70 factor family. ECF subfamily.</text>
</comment>
<accession>A0A7C9FP69</accession>
<organism evidence="7 8">
    <name type="scientific">Salmonirosea aquatica</name>
    <dbReference type="NCBI Taxonomy" id="2654236"/>
    <lineage>
        <taxon>Bacteria</taxon>
        <taxon>Pseudomonadati</taxon>
        <taxon>Bacteroidota</taxon>
        <taxon>Cytophagia</taxon>
        <taxon>Cytophagales</taxon>
        <taxon>Spirosomataceae</taxon>
        <taxon>Salmonirosea</taxon>
    </lineage>
</organism>
<dbReference type="EMBL" id="WHLY01000002">
    <property type="protein sequence ID" value="MPR34031.1"/>
    <property type="molecule type" value="Genomic_DNA"/>
</dbReference>
<evidence type="ECO:0000256" key="4">
    <source>
        <dbReference type="ARBA" id="ARBA00023163"/>
    </source>
</evidence>
<dbReference type="RefSeq" id="WP_152759900.1">
    <property type="nucleotide sequence ID" value="NZ_WHLY01000002.1"/>
</dbReference>
<keyword evidence="3" id="KW-0731">Sigma factor</keyword>
<dbReference type="GO" id="GO:0016987">
    <property type="term" value="F:sigma factor activity"/>
    <property type="evidence" value="ECO:0007669"/>
    <property type="project" value="UniProtKB-KW"/>
</dbReference>
<dbReference type="InterPro" id="IPR013324">
    <property type="entry name" value="RNA_pol_sigma_r3/r4-like"/>
</dbReference>
<evidence type="ECO:0000256" key="2">
    <source>
        <dbReference type="ARBA" id="ARBA00023015"/>
    </source>
</evidence>
<dbReference type="InterPro" id="IPR014284">
    <property type="entry name" value="RNA_pol_sigma-70_dom"/>
</dbReference>
<dbReference type="InterPro" id="IPR039425">
    <property type="entry name" value="RNA_pol_sigma-70-like"/>
</dbReference>
<protein>
    <submittedName>
        <fullName evidence="7">Sigma-70 family RNA polymerase sigma factor</fullName>
    </submittedName>
</protein>
<dbReference type="GO" id="GO:0006352">
    <property type="term" value="P:DNA-templated transcription initiation"/>
    <property type="evidence" value="ECO:0007669"/>
    <property type="project" value="InterPro"/>
</dbReference>
<keyword evidence="2" id="KW-0805">Transcription regulation</keyword>
<dbReference type="Proteomes" id="UP000479293">
    <property type="component" value="Unassembled WGS sequence"/>
</dbReference>
<dbReference type="CDD" id="cd06171">
    <property type="entry name" value="Sigma70_r4"/>
    <property type="match status" value="1"/>
</dbReference>
<evidence type="ECO:0000313" key="7">
    <source>
        <dbReference type="EMBL" id="MPR34031.1"/>
    </source>
</evidence>
<dbReference type="InterPro" id="IPR036388">
    <property type="entry name" value="WH-like_DNA-bd_sf"/>
</dbReference>
<comment type="caution">
    <text evidence="7">The sequence shown here is derived from an EMBL/GenBank/DDBJ whole genome shotgun (WGS) entry which is preliminary data.</text>
</comment>
<dbReference type="Gene3D" id="1.10.1740.10">
    <property type="match status" value="1"/>
</dbReference>
<dbReference type="NCBIfam" id="TIGR02937">
    <property type="entry name" value="sigma70-ECF"/>
    <property type="match status" value="1"/>
</dbReference>
<evidence type="ECO:0000256" key="1">
    <source>
        <dbReference type="ARBA" id="ARBA00010641"/>
    </source>
</evidence>
<evidence type="ECO:0000256" key="3">
    <source>
        <dbReference type="ARBA" id="ARBA00023082"/>
    </source>
</evidence>
<dbReference type="PANTHER" id="PTHR43133">
    <property type="entry name" value="RNA POLYMERASE ECF-TYPE SIGMA FACTO"/>
    <property type="match status" value="1"/>
</dbReference>
<proteinExistence type="inferred from homology"/>
<dbReference type="AlphaFoldDB" id="A0A7C9FP69"/>
<dbReference type="SUPFAM" id="SSF88659">
    <property type="entry name" value="Sigma3 and sigma4 domains of RNA polymerase sigma factors"/>
    <property type="match status" value="1"/>
</dbReference>
<feature type="domain" description="RNA polymerase sigma factor 70 region 4 type 2" evidence="6">
    <location>
        <begin position="120"/>
        <end position="170"/>
    </location>
</feature>
<gene>
    <name evidence="7" type="ORF">GBK04_11795</name>
</gene>
<dbReference type="PANTHER" id="PTHR43133:SF46">
    <property type="entry name" value="RNA POLYMERASE SIGMA-70 FACTOR ECF SUBFAMILY"/>
    <property type="match status" value="1"/>
</dbReference>
<dbReference type="Pfam" id="PF08281">
    <property type="entry name" value="Sigma70_r4_2"/>
    <property type="match status" value="1"/>
</dbReference>
<dbReference type="GO" id="GO:0003677">
    <property type="term" value="F:DNA binding"/>
    <property type="evidence" value="ECO:0007669"/>
    <property type="project" value="InterPro"/>
</dbReference>
<dbReference type="SUPFAM" id="SSF88946">
    <property type="entry name" value="Sigma2 domain of RNA polymerase sigma factors"/>
    <property type="match status" value="1"/>
</dbReference>
<keyword evidence="8" id="KW-1185">Reference proteome</keyword>
<feature type="domain" description="RNA polymerase sigma-70 region 2" evidence="5">
    <location>
        <begin position="19"/>
        <end position="87"/>
    </location>
</feature>
<dbReference type="Pfam" id="PF04542">
    <property type="entry name" value="Sigma70_r2"/>
    <property type="match status" value="1"/>
</dbReference>
<evidence type="ECO:0000259" key="6">
    <source>
        <dbReference type="Pfam" id="PF08281"/>
    </source>
</evidence>